<dbReference type="RefSeq" id="WP_146383352.1">
    <property type="nucleotide sequence ID" value="NZ_VOEJ01000010.1"/>
</dbReference>
<evidence type="ECO:0000313" key="1">
    <source>
        <dbReference type="EMBL" id="TWR24825.1"/>
    </source>
</evidence>
<dbReference type="Proteomes" id="UP000320042">
    <property type="component" value="Unassembled WGS sequence"/>
</dbReference>
<accession>A0A563TZL4</accession>
<gene>
    <name evidence="1" type="ORF">FPZ43_18185</name>
</gene>
<sequence length="123" mass="14396">MRPKSHRHHFVPEFLTKGFLNADGEITVYDKVDDKYYPGNPVNLFVEKDRNTFPNLEGIEDDVIEQVYASYDAIFSSALTQISDKNHVTNDNFKLILLFAYISKWRVPQYDESFKNAKAFFFC</sequence>
<protein>
    <submittedName>
        <fullName evidence="1">DUF4238 domain-containing protein</fullName>
    </submittedName>
</protein>
<proteinExistence type="predicted"/>
<reference evidence="1 2" key="1">
    <citation type="submission" date="2019-07" db="EMBL/GenBank/DDBJ databases">
        <authorList>
            <person name="Kim J."/>
        </authorList>
    </citation>
    <scope>NUCLEOTIDE SEQUENCE [LARGE SCALE GENOMIC DNA]</scope>
    <source>
        <strain evidence="2">dk17</strain>
    </source>
</reference>
<comment type="caution">
    <text evidence="1">The sequence shown here is derived from an EMBL/GenBank/DDBJ whole genome shotgun (WGS) entry which is preliminary data.</text>
</comment>
<dbReference type="EMBL" id="VOEJ01000010">
    <property type="protein sequence ID" value="TWR24825.1"/>
    <property type="molecule type" value="Genomic_DNA"/>
</dbReference>
<evidence type="ECO:0000313" key="2">
    <source>
        <dbReference type="Proteomes" id="UP000320042"/>
    </source>
</evidence>
<dbReference type="AlphaFoldDB" id="A0A563TZL4"/>
<name>A0A563TZL4_9SPHI</name>
<dbReference type="InterPro" id="IPR025332">
    <property type="entry name" value="DUF4238"/>
</dbReference>
<keyword evidence="2" id="KW-1185">Reference proteome</keyword>
<dbReference type="Pfam" id="PF14022">
    <property type="entry name" value="DUF4238"/>
    <property type="match status" value="1"/>
</dbReference>
<organism evidence="1 2">
    <name type="scientific">Mucilaginibacter pallidiroseus</name>
    <dbReference type="NCBI Taxonomy" id="2599295"/>
    <lineage>
        <taxon>Bacteria</taxon>
        <taxon>Pseudomonadati</taxon>
        <taxon>Bacteroidota</taxon>
        <taxon>Sphingobacteriia</taxon>
        <taxon>Sphingobacteriales</taxon>
        <taxon>Sphingobacteriaceae</taxon>
        <taxon>Mucilaginibacter</taxon>
    </lineage>
</organism>
<dbReference type="OrthoDB" id="669645at2"/>